<dbReference type="Proteomes" id="UP000255297">
    <property type="component" value="Unassembled WGS sequence"/>
</dbReference>
<evidence type="ECO:0000313" key="1">
    <source>
        <dbReference type="EMBL" id="STY28319.1"/>
    </source>
</evidence>
<accession>A0A378LR72</accession>
<gene>
    <name evidence="1" type="ORF">NCTC11532_00489</name>
</gene>
<evidence type="ECO:0000313" key="2">
    <source>
        <dbReference type="Proteomes" id="UP000255297"/>
    </source>
</evidence>
<keyword evidence="2" id="KW-1185">Reference proteome</keyword>
<proteinExistence type="predicted"/>
<sequence length="55" mass="6793">MFYRLLINYFRIQLIRMILTHLTTHLKSKNSSKVIKIVPFLELLFNHYANRKMRK</sequence>
<dbReference type="EMBL" id="UGPB01000001">
    <property type="protein sequence ID" value="STY28319.1"/>
    <property type="molecule type" value="Genomic_DNA"/>
</dbReference>
<protein>
    <submittedName>
        <fullName evidence="1">Uncharacterized protein</fullName>
    </submittedName>
</protein>
<organism evidence="1 2">
    <name type="scientific">Legionella wadsworthii</name>
    <dbReference type="NCBI Taxonomy" id="28088"/>
    <lineage>
        <taxon>Bacteria</taxon>
        <taxon>Pseudomonadati</taxon>
        <taxon>Pseudomonadota</taxon>
        <taxon>Gammaproteobacteria</taxon>
        <taxon>Legionellales</taxon>
        <taxon>Legionellaceae</taxon>
        <taxon>Legionella</taxon>
    </lineage>
</organism>
<reference evidence="1 2" key="1">
    <citation type="submission" date="2018-06" db="EMBL/GenBank/DDBJ databases">
        <authorList>
            <consortium name="Pathogen Informatics"/>
            <person name="Doyle S."/>
        </authorList>
    </citation>
    <scope>NUCLEOTIDE SEQUENCE [LARGE SCALE GENOMIC DNA]</scope>
    <source>
        <strain evidence="1 2">NCTC11532</strain>
    </source>
</reference>
<name>A0A378LR72_9GAMM</name>
<dbReference type="AlphaFoldDB" id="A0A378LR72"/>